<keyword evidence="1 4" id="KW-0728">SH3 domain</keyword>
<dbReference type="InterPro" id="IPR036028">
    <property type="entry name" value="SH3-like_dom_sf"/>
</dbReference>
<proteinExistence type="predicted"/>
<dbReference type="PANTHER" id="PTHR19969:SF5">
    <property type="entry name" value="CRK-LIKE PROTEIN"/>
    <property type="match status" value="1"/>
</dbReference>
<dbReference type="CDD" id="cd00173">
    <property type="entry name" value="SH2"/>
    <property type="match status" value="1"/>
</dbReference>
<dbReference type="InterPro" id="IPR000980">
    <property type="entry name" value="SH2"/>
</dbReference>
<dbReference type="SMART" id="SM00326">
    <property type="entry name" value="SH3"/>
    <property type="match status" value="1"/>
</dbReference>
<dbReference type="InterPro" id="IPR001452">
    <property type="entry name" value="SH3_domain"/>
</dbReference>
<evidence type="ECO:0000256" key="3">
    <source>
        <dbReference type="PROSITE-ProRule" id="PRU00191"/>
    </source>
</evidence>
<keyword evidence="8" id="KW-1185">Reference proteome</keyword>
<evidence type="ECO:0000259" key="7">
    <source>
        <dbReference type="PROSITE" id="PS50002"/>
    </source>
</evidence>
<evidence type="ECO:0000313" key="9">
    <source>
        <dbReference type="WBParaSite" id="jg20354"/>
    </source>
</evidence>
<dbReference type="GO" id="GO:0016477">
    <property type="term" value="P:cell migration"/>
    <property type="evidence" value="ECO:0007669"/>
    <property type="project" value="TreeGrafter"/>
</dbReference>
<dbReference type="PANTHER" id="PTHR19969">
    <property type="entry name" value="SH2-SH3 ADAPTOR PROTEIN-RELATED"/>
    <property type="match status" value="1"/>
</dbReference>
<organism evidence="8 9">
    <name type="scientific">Ditylenchus dipsaci</name>
    <dbReference type="NCBI Taxonomy" id="166011"/>
    <lineage>
        <taxon>Eukaryota</taxon>
        <taxon>Metazoa</taxon>
        <taxon>Ecdysozoa</taxon>
        <taxon>Nematoda</taxon>
        <taxon>Chromadorea</taxon>
        <taxon>Rhabditida</taxon>
        <taxon>Tylenchina</taxon>
        <taxon>Tylenchomorpha</taxon>
        <taxon>Sphaerularioidea</taxon>
        <taxon>Anguinidae</taxon>
        <taxon>Anguininae</taxon>
        <taxon>Ditylenchus</taxon>
    </lineage>
</organism>
<dbReference type="AlphaFoldDB" id="A0A915DKL6"/>
<dbReference type="InterPro" id="IPR051184">
    <property type="entry name" value="Tyrosine-phos_adapter"/>
</dbReference>
<dbReference type="Gene3D" id="2.30.30.40">
    <property type="entry name" value="SH3 Domains"/>
    <property type="match status" value="1"/>
</dbReference>
<feature type="domain" description="SH2" evidence="6">
    <location>
        <begin position="12"/>
        <end position="107"/>
    </location>
</feature>
<evidence type="ECO:0000256" key="2">
    <source>
        <dbReference type="ARBA" id="ARBA00022999"/>
    </source>
</evidence>
<feature type="region of interest" description="Disordered" evidence="5">
    <location>
        <begin position="175"/>
        <end position="208"/>
    </location>
</feature>
<dbReference type="GO" id="GO:0030971">
    <property type="term" value="F:receptor tyrosine kinase binding"/>
    <property type="evidence" value="ECO:0007669"/>
    <property type="project" value="TreeGrafter"/>
</dbReference>
<feature type="domain" description="SH3" evidence="7">
    <location>
        <begin position="108"/>
        <end position="170"/>
    </location>
</feature>
<accession>A0A915DKL6</accession>
<dbReference type="PRINTS" id="PR00401">
    <property type="entry name" value="SH2DOMAIN"/>
</dbReference>
<dbReference type="PROSITE" id="PS50002">
    <property type="entry name" value="SH3"/>
    <property type="match status" value="1"/>
</dbReference>
<dbReference type="SUPFAM" id="SSF55550">
    <property type="entry name" value="SH2 domain"/>
    <property type="match status" value="1"/>
</dbReference>
<dbReference type="GO" id="GO:0005737">
    <property type="term" value="C:cytoplasm"/>
    <property type="evidence" value="ECO:0007669"/>
    <property type="project" value="TreeGrafter"/>
</dbReference>
<protein>
    <submittedName>
        <fullName evidence="9">Adapter molecule Crk</fullName>
    </submittedName>
</protein>
<dbReference type="InterPro" id="IPR036860">
    <property type="entry name" value="SH2_dom_sf"/>
</dbReference>
<evidence type="ECO:0000256" key="5">
    <source>
        <dbReference type="SAM" id="MobiDB-lite"/>
    </source>
</evidence>
<evidence type="ECO:0000259" key="6">
    <source>
        <dbReference type="PROSITE" id="PS50001"/>
    </source>
</evidence>
<evidence type="ECO:0000256" key="1">
    <source>
        <dbReference type="ARBA" id="ARBA00022443"/>
    </source>
</evidence>
<keyword evidence="2 3" id="KW-0727">SH2 domain</keyword>
<dbReference type="GO" id="GO:0035591">
    <property type="term" value="F:signaling adaptor activity"/>
    <property type="evidence" value="ECO:0007669"/>
    <property type="project" value="TreeGrafter"/>
</dbReference>
<dbReference type="GO" id="GO:0007167">
    <property type="term" value="P:enzyme-linked receptor protein signaling pathway"/>
    <property type="evidence" value="ECO:0007669"/>
    <property type="project" value="TreeGrafter"/>
</dbReference>
<dbReference type="Proteomes" id="UP000887574">
    <property type="component" value="Unplaced"/>
</dbReference>
<dbReference type="SUPFAM" id="SSF50044">
    <property type="entry name" value="SH3-domain"/>
    <property type="match status" value="1"/>
</dbReference>
<evidence type="ECO:0000256" key="4">
    <source>
        <dbReference type="PROSITE-ProRule" id="PRU00192"/>
    </source>
</evidence>
<evidence type="ECO:0000313" key="8">
    <source>
        <dbReference type="Proteomes" id="UP000887574"/>
    </source>
</evidence>
<dbReference type="Pfam" id="PF00018">
    <property type="entry name" value="SH3_1"/>
    <property type="match status" value="1"/>
</dbReference>
<sequence>MSTFDPYDWENFFFGRMDREEAEKTLLPCQVGSFLLRESSSRPGGYSLSRDGRGDHQIFHYLIQKKETEDGKIRYENDDGRSFVNIPTLINYYQLHVLKKSCLSKPVPKQAICRVICRFKFDGVTITDLPFDRGEILDIIGKPEEGWWTARNALKITGLIPVNHVKLYEEGDEVSLQNPSTHSSSGGSCDKRFSTQSTASDRSNKRSSEPDFERLKYFKPPAWVKVVAERYPSIYDLEALVLKKDKIIYLSELLPTGCAEA</sequence>
<dbReference type="Gene3D" id="3.30.505.10">
    <property type="entry name" value="SH2 domain"/>
    <property type="match status" value="1"/>
</dbReference>
<dbReference type="Pfam" id="PF00017">
    <property type="entry name" value="SH2"/>
    <property type="match status" value="1"/>
</dbReference>
<dbReference type="WBParaSite" id="jg20354">
    <property type="protein sequence ID" value="jg20354"/>
    <property type="gene ID" value="jg20354"/>
</dbReference>
<dbReference type="PROSITE" id="PS50001">
    <property type="entry name" value="SH2"/>
    <property type="match status" value="1"/>
</dbReference>
<reference evidence="9" key="1">
    <citation type="submission" date="2022-11" db="UniProtKB">
        <authorList>
            <consortium name="WormBaseParasite"/>
        </authorList>
    </citation>
    <scope>IDENTIFICATION</scope>
</reference>
<dbReference type="SMART" id="SM00252">
    <property type="entry name" value="SH2"/>
    <property type="match status" value="1"/>
</dbReference>
<feature type="compositionally biased region" description="Polar residues" evidence="5">
    <location>
        <begin position="175"/>
        <end position="187"/>
    </location>
</feature>
<name>A0A915DKL6_9BILA</name>